<feature type="domain" description="TnsA endonuclease N-terminal" evidence="1">
    <location>
        <begin position="75"/>
        <end position="169"/>
    </location>
</feature>
<dbReference type="InterPro" id="IPR011856">
    <property type="entry name" value="tRNA_endonuc-like_dom_sf"/>
</dbReference>
<sequence length="268" mass="30740">MAGTKCRSPNPDLVDRWIAAGYGQGDGAGYKPFMYVRDVPSTGTSSMVKSRVTGRTHHYLSRQEFKVHLEAEYSRSTKNIREQYALLPLAETQQIAADLGVRHPTYPTTRTPTVMTTDLLLTLDWQDGDQLLAISVKLTKDLTHRNLEKLLIERIYWNNRGVKWVLITEKEISTHRVNNLCFFELSLTDDCGLSSPITPEDFSRRFEENCSRQLSFNAIMTKSIKEMDIDVHTGHTLLDQAVWRHHSRLDIERNTLTHRGNVLLREVA</sequence>
<dbReference type="Proteomes" id="UP000279057">
    <property type="component" value="Unassembled WGS sequence"/>
</dbReference>
<organism evidence="2 3">
    <name type="scientific">Pseudomonas savastanoi pv. glycinea</name>
    <name type="common">Pseudomonas syringae pv. glycinea</name>
    <dbReference type="NCBI Taxonomy" id="318"/>
    <lineage>
        <taxon>Bacteria</taxon>
        <taxon>Pseudomonadati</taxon>
        <taxon>Pseudomonadota</taxon>
        <taxon>Gammaproteobacteria</taxon>
        <taxon>Pseudomonadales</taxon>
        <taxon>Pseudomonadaceae</taxon>
        <taxon>Pseudomonas</taxon>
    </lineage>
</organism>
<proteinExistence type="predicted"/>
<evidence type="ECO:0000313" key="2">
    <source>
        <dbReference type="EMBL" id="RMM57773.1"/>
    </source>
</evidence>
<dbReference type="AlphaFoldDB" id="A0A3M3F784"/>
<reference evidence="2 3" key="1">
    <citation type="submission" date="2018-08" db="EMBL/GenBank/DDBJ databases">
        <title>Recombination of ecologically and evolutionarily significant loci maintains genetic cohesion in the Pseudomonas syringae species complex.</title>
        <authorList>
            <person name="Dillon M."/>
            <person name="Thakur S."/>
            <person name="Almeida R.N.D."/>
            <person name="Weir B.S."/>
            <person name="Guttman D.S."/>
        </authorList>
    </citation>
    <scope>NUCLEOTIDE SEQUENCE [LARGE SCALE GENOMIC DNA]</scope>
    <source>
        <strain evidence="2 3">ICMP 4332</strain>
    </source>
</reference>
<dbReference type="RefSeq" id="WP_122246467.1">
    <property type="nucleotide sequence ID" value="NZ_RBOM01000342.1"/>
</dbReference>
<comment type="caution">
    <text evidence="2">The sequence shown here is derived from an EMBL/GenBank/DDBJ whole genome shotgun (WGS) entry which is preliminary data.</text>
</comment>
<dbReference type="Gene3D" id="3.40.1350.10">
    <property type="match status" value="1"/>
</dbReference>
<name>A0A3M3F784_PSESG</name>
<accession>A0A3M3F784</accession>
<dbReference type="SUPFAM" id="SSF52980">
    <property type="entry name" value="Restriction endonuclease-like"/>
    <property type="match status" value="1"/>
</dbReference>
<protein>
    <submittedName>
        <fullName evidence="2">Transposon Tn7-like transposase protein A</fullName>
    </submittedName>
</protein>
<dbReference type="EMBL" id="RBOM01000342">
    <property type="protein sequence ID" value="RMM57773.1"/>
    <property type="molecule type" value="Genomic_DNA"/>
</dbReference>
<dbReference type="InterPro" id="IPR011335">
    <property type="entry name" value="Restrct_endonuc-II-like"/>
</dbReference>
<evidence type="ECO:0000259" key="1">
    <source>
        <dbReference type="Pfam" id="PF08722"/>
    </source>
</evidence>
<dbReference type="GO" id="GO:0003676">
    <property type="term" value="F:nucleic acid binding"/>
    <property type="evidence" value="ECO:0007669"/>
    <property type="project" value="InterPro"/>
</dbReference>
<gene>
    <name evidence="2" type="ORF">ALQ74_102988</name>
</gene>
<dbReference type="CDD" id="cd22362">
    <property type="entry name" value="TnsA_endonuclease-like"/>
    <property type="match status" value="1"/>
</dbReference>
<dbReference type="Pfam" id="PF08722">
    <property type="entry name" value="Tn7_TnsA-like_N"/>
    <property type="match status" value="1"/>
</dbReference>
<evidence type="ECO:0000313" key="3">
    <source>
        <dbReference type="Proteomes" id="UP000279057"/>
    </source>
</evidence>
<dbReference type="InterPro" id="IPR014833">
    <property type="entry name" value="TnsA_N"/>
</dbReference>